<dbReference type="AlphaFoldDB" id="A0A8J5FUU7"/>
<keyword evidence="1" id="KW-0812">Transmembrane</keyword>
<comment type="caution">
    <text evidence="2">The sequence shown here is derived from an EMBL/GenBank/DDBJ whole genome shotgun (WGS) entry which is preliminary data.</text>
</comment>
<evidence type="ECO:0000313" key="3">
    <source>
        <dbReference type="Proteomes" id="UP000734854"/>
    </source>
</evidence>
<name>A0A8J5FUU7_ZINOF</name>
<protein>
    <recommendedName>
        <fullName evidence="4">Polyprotein</fullName>
    </recommendedName>
</protein>
<evidence type="ECO:0008006" key="4">
    <source>
        <dbReference type="Google" id="ProtNLM"/>
    </source>
</evidence>
<sequence length="534" mass="61922">MRRRTTVQDPPITTITRTHPEATLLFEDHIRGYRRNQRRRYVAHQAIRRVARRISGGSYNQTLEQQIDLQVQLRLSMQERAAIVPSEVLYHSRRDDIHHRVYVHRAKEAILVTNNQIDRAFIQPESFEQLRRSGMQFIHMGIIQVRAQILHRREEGTLALVVFRDNIWQGDQAIFVTMEVDLTNDSQLVYVIPNTMLTISDFYRNIKISVLTHGYENWQNGEANLLITRGIVGRLSNTLNVGFAYEIQNVVDYLASHGVRALPGKAYNTRDVLGQNWMIQQTTVQIPMQRTSVTTRNLLGSRISIHFDNYKAASKSETSSYNNKDEEVQSDEEEIRSEQILVLVEQHPVLKVERLNKEAILPYRQTEVSKLDFKETLAKQFQNYSSKNRYSLSDTKFDSHKTNLLLLIPHLQLHWSSIFTYLMLLVSCLAAAYSISVCNSDIQAADLGSLQLQLCFSVWSLNSSRKEYHLTLRKQKVPLRLFAKIQNSYIFLAPYQNWIEKLAQIRASLISFPSADPVLFQKSSHYRNATFLVL</sequence>
<keyword evidence="1" id="KW-0472">Membrane</keyword>
<organism evidence="2 3">
    <name type="scientific">Zingiber officinale</name>
    <name type="common">Ginger</name>
    <name type="synonym">Amomum zingiber</name>
    <dbReference type="NCBI Taxonomy" id="94328"/>
    <lineage>
        <taxon>Eukaryota</taxon>
        <taxon>Viridiplantae</taxon>
        <taxon>Streptophyta</taxon>
        <taxon>Embryophyta</taxon>
        <taxon>Tracheophyta</taxon>
        <taxon>Spermatophyta</taxon>
        <taxon>Magnoliopsida</taxon>
        <taxon>Liliopsida</taxon>
        <taxon>Zingiberales</taxon>
        <taxon>Zingiberaceae</taxon>
        <taxon>Zingiber</taxon>
    </lineage>
</organism>
<feature type="transmembrane region" description="Helical" evidence="1">
    <location>
        <begin position="413"/>
        <end position="433"/>
    </location>
</feature>
<reference evidence="2 3" key="1">
    <citation type="submission" date="2020-08" db="EMBL/GenBank/DDBJ databases">
        <title>Plant Genome Project.</title>
        <authorList>
            <person name="Zhang R.-G."/>
        </authorList>
    </citation>
    <scope>NUCLEOTIDE SEQUENCE [LARGE SCALE GENOMIC DNA]</scope>
    <source>
        <tissue evidence="2">Rhizome</tissue>
    </source>
</reference>
<keyword evidence="3" id="KW-1185">Reference proteome</keyword>
<evidence type="ECO:0000313" key="2">
    <source>
        <dbReference type="EMBL" id="KAG6495558.1"/>
    </source>
</evidence>
<evidence type="ECO:0000256" key="1">
    <source>
        <dbReference type="SAM" id="Phobius"/>
    </source>
</evidence>
<gene>
    <name evidence="2" type="ORF">ZIOFF_043384</name>
</gene>
<dbReference type="EMBL" id="JACMSC010000012">
    <property type="protein sequence ID" value="KAG6495558.1"/>
    <property type="molecule type" value="Genomic_DNA"/>
</dbReference>
<accession>A0A8J5FUU7</accession>
<dbReference type="Proteomes" id="UP000734854">
    <property type="component" value="Unassembled WGS sequence"/>
</dbReference>
<proteinExistence type="predicted"/>
<keyword evidence="1" id="KW-1133">Transmembrane helix</keyword>